<feature type="coiled-coil region" evidence="1">
    <location>
        <begin position="13"/>
        <end position="47"/>
    </location>
</feature>
<dbReference type="AlphaFoldDB" id="A0AAD6ZKL9"/>
<evidence type="ECO:0000256" key="3">
    <source>
        <dbReference type="SAM" id="Phobius"/>
    </source>
</evidence>
<keyword evidence="3" id="KW-0472">Membrane</keyword>
<keyword evidence="3" id="KW-0812">Transmembrane</keyword>
<name>A0AAD6ZKL9_9AGAR</name>
<feature type="transmembrane region" description="Helical" evidence="3">
    <location>
        <begin position="232"/>
        <end position="255"/>
    </location>
</feature>
<dbReference type="EMBL" id="JARIHO010000042">
    <property type="protein sequence ID" value="KAJ7326375.1"/>
    <property type="molecule type" value="Genomic_DNA"/>
</dbReference>
<evidence type="ECO:0000313" key="4">
    <source>
        <dbReference type="EMBL" id="KAJ7326375.1"/>
    </source>
</evidence>
<dbReference type="Proteomes" id="UP001218218">
    <property type="component" value="Unassembled WGS sequence"/>
</dbReference>
<feature type="transmembrane region" description="Helical" evidence="3">
    <location>
        <begin position="471"/>
        <end position="491"/>
    </location>
</feature>
<dbReference type="PANTHER" id="PTHR36840">
    <property type="entry name" value="BLL5714 PROTEIN"/>
    <property type="match status" value="1"/>
</dbReference>
<sequence length="626" mass="69944">MDPSSTDELRRRIAALETDLQTVHAAREEAEDNLAKHRIEQKNAEHARHAARNLALYGHSDEIIFVHPEDLDQGLIYRVSKGLGPGASVCRLIVRYNIDQFLQRPRLHQWLSSGKIYREAGEQQSSRFELFFDLLFVGMVHQISEAAADQPTGIGFAKYVLTFIPAFTVWADLRDIVNQYANDDVTQRAYILWISVLLVGYTNNASAIEFGKPETAPEEGILTEESLTAMRWTLGFFCVAKLSRVFLQLVYALFLPLSRKPLLVSTLNAIPTTILFFVGIFTSLHVTIALVAVGIALDYLLRVIGLLLYKTMEILGRKYERKRQLHNRQHSCPWSLADEDKTPEEKDMADDHGSFAPNRTVNSSMTAVNEEAPLGGIKICQRTAAKEEYRIPAINIEHHVERLGAFVTIVLGEMVVNVFFKSSTSVGLNMESGRAILGLMIAFNLNWMYFGSQACKHFVHAIRRHWFAGFLFTNLHLPLCMSLLLASSAINRLVTSASIDSSSELGGGIKWFFGAGLGASVWTMATIGVLHKNLDDEAGLTERSTVRRTISRRIVLGMRYAAGLAMVLVPLAEDLSSIQFLAIYVAITAFLILEETVARIEKREEEIEARVEEAEAEAEAEGVIEV</sequence>
<keyword evidence="1" id="KW-0175">Coiled coil</keyword>
<feature type="region of interest" description="Disordered" evidence="2">
    <location>
        <begin position="334"/>
        <end position="355"/>
    </location>
</feature>
<dbReference type="InterPro" id="IPR010640">
    <property type="entry name" value="Low_temperature_requirement_A"/>
</dbReference>
<proteinExistence type="predicted"/>
<organism evidence="4 5">
    <name type="scientific">Mycena albidolilacea</name>
    <dbReference type="NCBI Taxonomy" id="1033008"/>
    <lineage>
        <taxon>Eukaryota</taxon>
        <taxon>Fungi</taxon>
        <taxon>Dikarya</taxon>
        <taxon>Basidiomycota</taxon>
        <taxon>Agaricomycotina</taxon>
        <taxon>Agaricomycetes</taxon>
        <taxon>Agaricomycetidae</taxon>
        <taxon>Agaricales</taxon>
        <taxon>Marasmiineae</taxon>
        <taxon>Mycenaceae</taxon>
        <taxon>Mycena</taxon>
    </lineage>
</organism>
<comment type="caution">
    <text evidence="4">The sequence shown here is derived from an EMBL/GenBank/DDBJ whole genome shotgun (WGS) entry which is preliminary data.</text>
</comment>
<gene>
    <name evidence="4" type="ORF">DFH08DRAFT_338328</name>
</gene>
<dbReference type="Pfam" id="PF06772">
    <property type="entry name" value="LtrA"/>
    <property type="match status" value="1"/>
</dbReference>
<feature type="transmembrane region" description="Helical" evidence="3">
    <location>
        <begin position="403"/>
        <end position="420"/>
    </location>
</feature>
<keyword evidence="3" id="KW-1133">Transmembrane helix</keyword>
<feature type="coiled-coil region" evidence="1">
    <location>
        <begin position="590"/>
        <end position="617"/>
    </location>
</feature>
<accession>A0AAD6ZKL9</accession>
<feature type="transmembrane region" description="Helical" evidence="3">
    <location>
        <begin position="575"/>
        <end position="593"/>
    </location>
</feature>
<feature type="transmembrane region" description="Helical" evidence="3">
    <location>
        <begin position="262"/>
        <end position="282"/>
    </location>
</feature>
<feature type="compositionally biased region" description="Basic and acidic residues" evidence="2">
    <location>
        <begin position="338"/>
        <end position="353"/>
    </location>
</feature>
<reference evidence="4" key="1">
    <citation type="submission" date="2023-03" db="EMBL/GenBank/DDBJ databases">
        <title>Massive genome expansion in bonnet fungi (Mycena s.s.) driven by repeated elements and novel gene families across ecological guilds.</title>
        <authorList>
            <consortium name="Lawrence Berkeley National Laboratory"/>
            <person name="Harder C.B."/>
            <person name="Miyauchi S."/>
            <person name="Viragh M."/>
            <person name="Kuo A."/>
            <person name="Thoen E."/>
            <person name="Andreopoulos B."/>
            <person name="Lu D."/>
            <person name="Skrede I."/>
            <person name="Drula E."/>
            <person name="Henrissat B."/>
            <person name="Morin E."/>
            <person name="Kohler A."/>
            <person name="Barry K."/>
            <person name="LaButti K."/>
            <person name="Morin E."/>
            <person name="Salamov A."/>
            <person name="Lipzen A."/>
            <person name="Mereny Z."/>
            <person name="Hegedus B."/>
            <person name="Baldrian P."/>
            <person name="Stursova M."/>
            <person name="Weitz H."/>
            <person name="Taylor A."/>
            <person name="Grigoriev I.V."/>
            <person name="Nagy L.G."/>
            <person name="Martin F."/>
            <person name="Kauserud H."/>
        </authorList>
    </citation>
    <scope>NUCLEOTIDE SEQUENCE</scope>
    <source>
        <strain evidence="4">CBHHK002</strain>
    </source>
</reference>
<evidence type="ECO:0000256" key="1">
    <source>
        <dbReference type="SAM" id="Coils"/>
    </source>
</evidence>
<feature type="transmembrane region" description="Helical" evidence="3">
    <location>
        <begin position="550"/>
        <end position="569"/>
    </location>
</feature>
<evidence type="ECO:0000256" key="2">
    <source>
        <dbReference type="SAM" id="MobiDB-lite"/>
    </source>
</evidence>
<feature type="transmembrane region" description="Helical" evidence="3">
    <location>
        <begin position="511"/>
        <end position="530"/>
    </location>
</feature>
<feature type="transmembrane region" description="Helical" evidence="3">
    <location>
        <begin position="288"/>
        <end position="309"/>
    </location>
</feature>
<feature type="transmembrane region" description="Helical" evidence="3">
    <location>
        <begin position="432"/>
        <end position="450"/>
    </location>
</feature>
<evidence type="ECO:0000313" key="5">
    <source>
        <dbReference type="Proteomes" id="UP001218218"/>
    </source>
</evidence>
<dbReference type="PANTHER" id="PTHR36840:SF1">
    <property type="entry name" value="BLL5714 PROTEIN"/>
    <property type="match status" value="1"/>
</dbReference>
<protein>
    <submittedName>
        <fullName evidence="4">Uncharacterized protein</fullName>
    </submittedName>
</protein>
<keyword evidence="5" id="KW-1185">Reference proteome</keyword>